<gene>
    <name evidence="1" type="ORF">CY34DRAFT_461814</name>
</gene>
<reference evidence="1 2" key="1">
    <citation type="submission" date="2014-04" db="EMBL/GenBank/DDBJ databases">
        <authorList>
            <consortium name="DOE Joint Genome Institute"/>
            <person name="Kuo A."/>
            <person name="Ruytinx J."/>
            <person name="Rineau F."/>
            <person name="Colpaert J."/>
            <person name="Kohler A."/>
            <person name="Nagy L.G."/>
            <person name="Floudas D."/>
            <person name="Copeland A."/>
            <person name="Barry K.W."/>
            <person name="Cichocki N."/>
            <person name="Veneault-Fourrey C."/>
            <person name="LaButti K."/>
            <person name="Lindquist E.A."/>
            <person name="Lipzen A."/>
            <person name="Lundell T."/>
            <person name="Morin E."/>
            <person name="Murat C."/>
            <person name="Sun H."/>
            <person name="Tunlid A."/>
            <person name="Henrissat B."/>
            <person name="Grigoriev I.V."/>
            <person name="Hibbett D.S."/>
            <person name="Martin F."/>
            <person name="Nordberg H.P."/>
            <person name="Cantor M.N."/>
            <person name="Hua S.X."/>
        </authorList>
    </citation>
    <scope>NUCLEOTIDE SEQUENCE [LARGE SCALE GENOMIC DNA]</scope>
    <source>
        <strain evidence="1 2">UH-Slu-Lm8-n1</strain>
    </source>
</reference>
<dbReference type="EMBL" id="KN835456">
    <property type="protein sequence ID" value="KIK37360.1"/>
    <property type="molecule type" value="Genomic_DNA"/>
</dbReference>
<dbReference type="Proteomes" id="UP000054485">
    <property type="component" value="Unassembled WGS sequence"/>
</dbReference>
<dbReference type="PROSITE" id="PS51257">
    <property type="entry name" value="PROKAR_LIPOPROTEIN"/>
    <property type="match status" value="1"/>
</dbReference>
<sequence>MQRFPAIVSQSSFSCLLHQTIIGDVPRRKDDLVGSGMSNILLERTEAPSLALLTPGTPSSFISICASISACFSTLTCRIPSQPISWYSCGYHMHVMNKLLPIDPILATPKLV</sequence>
<protein>
    <submittedName>
        <fullName evidence="1">Uncharacterized protein</fullName>
    </submittedName>
</protein>
<reference evidence="2" key="2">
    <citation type="submission" date="2015-01" db="EMBL/GenBank/DDBJ databases">
        <title>Evolutionary Origins and Diversification of the Mycorrhizal Mutualists.</title>
        <authorList>
            <consortium name="DOE Joint Genome Institute"/>
            <consortium name="Mycorrhizal Genomics Consortium"/>
            <person name="Kohler A."/>
            <person name="Kuo A."/>
            <person name="Nagy L.G."/>
            <person name="Floudas D."/>
            <person name="Copeland A."/>
            <person name="Barry K.W."/>
            <person name="Cichocki N."/>
            <person name="Veneault-Fourrey C."/>
            <person name="LaButti K."/>
            <person name="Lindquist E.A."/>
            <person name="Lipzen A."/>
            <person name="Lundell T."/>
            <person name="Morin E."/>
            <person name="Murat C."/>
            <person name="Riley R."/>
            <person name="Ohm R."/>
            <person name="Sun H."/>
            <person name="Tunlid A."/>
            <person name="Henrissat B."/>
            <person name="Grigoriev I.V."/>
            <person name="Hibbett D.S."/>
            <person name="Martin F."/>
        </authorList>
    </citation>
    <scope>NUCLEOTIDE SEQUENCE [LARGE SCALE GENOMIC DNA]</scope>
    <source>
        <strain evidence="2">UH-Slu-Lm8-n1</strain>
    </source>
</reference>
<name>A0A0C9ZIW4_9AGAM</name>
<proteinExistence type="predicted"/>
<organism evidence="1 2">
    <name type="scientific">Suillus luteus UH-Slu-Lm8-n1</name>
    <dbReference type="NCBI Taxonomy" id="930992"/>
    <lineage>
        <taxon>Eukaryota</taxon>
        <taxon>Fungi</taxon>
        <taxon>Dikarya</taxon>
        <taxon>Basidiomycota</taxon>
        <taxon>Agaricomycotina</taxon>
        <taxon>Agaricomycetes</taxon>
        <taxon>Agaricomycetidae</taxon>
        <taxon>Boletales</taxon>
        <taxon>Suillineae</taxon>
        <taxon>Suillaceae</taxon>
        <taxon>Suillus</taxon>
    </lineage>
</organism>
<dbReference type="HOGENOM" id="CLU_2147524_0_0_1"/>
<keyword evidence="2" id="KW-1185">Reference proteome</keyword>
<evidence type="ECO:0000313" key="1">
    <source>
        <dbReference type="EMBL" id="KIK37360.1"/>
    </source>
</evidence>
<dbReference type="AlphaFoldDB" id="A0A0C9ZIW4"/>
<dbReference type="InParanoid" id="A0A0C9ZIW4"/>
<evidence type="ECO:0000313" key="2">
    <source>
        <dbReference type="Proteomes" id="UP000054485"/>
    </source>
</evidence>
<accession>A0A0C9ZIW4</accession>